<comment type="similarity">
    <text evidence="1 5">Belongs to the metallo-dependent hydrolases superfamily. NagA family.</text>
</comment>
<evidence type="ECO:0000256" key="8">
    <source>
        <dbReference type="PIRSR" id="PIRSR038994-3"/>
    </source>
</evidence>
<evidence type="ECO:0000256" key="1">
    <source>
        <dbReference type="ARBA" id="ARBA00010716"/>
    </source>
</evidence>
<evidence type="ECO:0000259" key="9">
    <source>
        <dbReference type="Pfam" id="PF01979"/>
    </source>
</evidence>
<comment type="cofactor">
    <cofactor evidence="8">
        <name>a divalent metal cation</name>
        <dbReference type="ChEBI" id="CHEBI:60240"/>
    </cofactor>
    <text evidence="8">Binds 1 divalent metal cation per subunit.</text>
</comment>
<feature type="binding site" evidence="7">
    <location>
        <position position="230"/>
    </location>
    <ligand>
        <name>substrate</name>
    </ligand>
</feature>
<feature type="binding site" evidence="8">
    <location>
        <position position="219"/>
    </location>
    <ligand>
        <name>Zn(2+)</name>
        <dbReference type="ChEBI" id="CHEBI:29105"/>
    </ligand>
</feature>
<dbReference type="Pfam" id="PF01979">
    <property type="entry name" value="Amidohydro_1"/>
    <property type="match status" value="1"/>
</dbReference>
<protein>
    <submittedName>
        <fullName evidence="10">N-acetylglucosamine 6-phosphate deacetylase</fullName>
    </submittedName>
</protein>
<evidence type="ECO:0000256" key="7">
    <source>
        <dbReference type="PIRSR" id="PIRSR038994-2"/>
    </source>
</evidence>
<comment type="caution">
    <text evidence="10">The sequence shown here is derived from an EMBL/GenBank/DDBJ whole genome shotgun (WGS) entry which is preliminary data.</text>
</comment>
<dbReference type="EMBL" id="RKHL01000001">
    <property type="protein sequence ID" value="ROR81030.1"/>
    <property type="molecule type" value="Genomic_DNA"/>
</dbReference>
<dbReference type="CDD" id="cd00854">
    <property type="entry name" value="NagA"/>
    <property type="match status" value="1"/>
</dbReference>
<dbReference type="InterPro" id="IPR006680">
    <property type="entry name" value="Amidohydro-rel"/>
</dbReference>
<dbReference type="RefSeq" id="WP_085510294.1">
    <property type="nucleotide sequence ID" value="NZ_FXAP01000001.1"/>
</dbReference>
<keyword evidence="11" id="KW-1185">Reference proteome</keyword>
<feature type="domain" description="Amidohydrolase-related" evidence="9">
    <location>
        <begin position="58"/>
        <end position="380"/>
    </location>
</feature>
<feature type="binding site" evidence="7">
    <location>
        <begin position="310"/>
        <end position="312"/>
    </location>
    <ligand>
        <name>substrate</name>
    </ligand>
</feature>
<dbReference type="PANTHER" id="PTHR11113">
    <property type="entry name" value="N-ACETYLGLUCOSAMINE-6-PHOSPHATE DEACETYLASE"/>
    <property type="match status" value="1"/>
</dbReference>
<dbReference type="AlphaFoldDB" id="A0A3N2C0P3"/>
<organism evidence="10 11">
    <name type="scientific">Plantibacter flavus</name>
    <dbReference type="NCBI Taxonomy" id="150123"/>
    <lineage>
        <taxon>Bacteria</taxon>
        <taxon>Bacillati</taxon>
        <taxon>Actinomycetota</taxon>
        <taxon>Actinomycetes</taxon>
        <taxon>Micrococcales</taxon>
        <taxon>Microbacteriaceae</taxon>
        <taxon>Plantibacter</taxon>
    </lineage>
</organism>
<dbReference type="GO" id="GO:0008448">
    <property type="term" value="F:N-acetylglucosamine-6-phosphate deacetylase activity"/>
    <property type="evidence" value="ECO:0007669"/>
    <property type="project" value="InterPro"/>
</dbReference>
<evidence type="ECO:0000256" key="2">
    <source>
        <dbReference type="ARBA" id="ARBA00022723"/>
    </source>
</evidence>
<proteinExistence type="inferred from homology"/>
<dbReference type="Gene3D" id="3.20.20.140">
    <property type="entry name" value="Metal-dependent hydrolases"/>
    <property type="match status" value="1"/>
</dbReference>
<dbReference type="InterPro" id="IPR003764">
    <property type="entry name" value="GlcNAc_6-P_deAcase"/>
</dbReference>
<dbReference type="GO" id="GO:0046872">
    <property type="term" value="F:metal ion binding"/>
    <property type="evidence" value="ECO:0007669"/>
    <property type="project" value="UniProtKB-KW"/>
</dbReference>
<accession>A0A3N2C0P3</accession>
<dbReference type="SUPFAM" id="SSF51556">
    <property type="entry name" value="Metallo-dependent hydrolases"/>
    <property type="match status" value="1"/>
</dbReference>
<dbReference type="GO" id="GO:0006046">
    <property type="term" value="P:N-acetylglucosamine catabolic process"/>
    <property type="evidence" value="ECO:0007669"/>
    <property type="project" value="TreeGrafter"/>
</dbReference>
<dbReference type="SUPFAM" id="SSF51338">
    <property type="entry name" value="Composite domain of metallo-dependent hydrolases"/>
    <property type="match status" value="1"/>
</dbReference>
<feature type="active site" description="Proton donor/acceptor" evidence="6">
    <location>
        <position position="276"/>
    </location>
</feature>
<keyword evidence="4 5" id="KW-0119">Carbohydrate metabolism</keyword>
<sequence>MTELLIHSATKVDVDGHQDAFWLHAVDGVIRSTGTGDDWRSVPVGDDASVLDAHGGHLTPGFIDLHVHGGGGSSFDDGRDAIGRALAVHRAHGTTRTLISLVSNPVDALVASLEGIADLVAEDPLVLGAHLEGPFLSPAKKGAHDPGALIDPSPAVVERLIDASRGTLRQITIAPELPNALEAIQVLVEAGVIVAVGHTDADEALTKTAFDLGARLVTHVFNAMNGIHHRAPGPIIASFADERVTVELILDGEHVHPDVAKLAFEQAPGRVALITDAMAAAGSSDGRYLLGALAVQVTDGLARLVEGDSIAGSTLTLDRALRLAVASGVATDAAVGALTSTPARVLGLDDRFGRLAPGYAADAVLLDHQWNVQAVWADGSVLPR</sequence>
<evidence type="ECO:0000256" key="5">
    <source>
        <dbReference type="PIRNR" id="PIRNR038994"/>
    </source>
</evidence>
<dbReference type="NCBIfam" id="TIGR00221">
    <property type="entry name" value="nagA"/>
    <property type="match status" value="1"/>
</dbReference>
<keyword evidence="2 8" id="KW-0479">Metal-binding</keyword>
<evidence type="ECO:0000256" key="6">
    <source>
        <dbReference type="PIRSR" id="PIRSR038994-1"/>
    </source>
</evidence>
<keyword evidence="3 5" id="KW-0378">Hydrolase</keyword>
<dbReference type="PANTHER" id="PTHR11113:SF14">
    <property type="entry name" value="N-ACETYLGLUCOSAMINE-6-PHOSPHATE DEACETYLASE"/>
    <property type="match status" value="1"/>
</dbReference>
<dbReference type="Proteomes" id="UP000266915">
    <property type="component" value="Unassembled WGS sequence"/>
</dbReference>
<feature type="binding site" evidence="7">
    <location>
        <position position="143"/>
    </location>
    <ligand>
        <name>substrate</name>
    </ligand>
</feature>
<dbReference type="PIRSF" id="PIRSF038994">
    <property type="entry name" value="NagA"/>
    <property type="match status" value="1"/>
</dbReference>
<reference evidence="10 11" key="1">
    <citation type="submission" date="2018-11" db="EMBL/GenBank/DDBJ databases">
        <title>Sequencing the genomes of 1000 actinobacteria strains.</title>
        <authorList>
            <person name="Klenk H.-P."/>
        </authorList>
    </citation>
    <scope>NUCLEOTIDE SEQUENCE [LARGE SCALE GENOMIC DNA]</scope>
    <source>
        <strain evidence="10 11">DSM 14012</strain>
    </source>
</reference>
<feature type="binding site" evidence="8">
    <location>
        <position position="132"/>
    </location>
    <ligand>
        <name>Zn(2+)</name>
        <dbReference type="ChEBI" id="CHEBI:29105"/>
    </ligand>
</feature>
<feature type="binding site" evidence="7">
    <location>
        <begin position="222"/>
        <end position="223"/>
    </location>
    <ligand>
        <name>substrate</name>
    </ligand>
</feature>
<evidence type="ECO:0000256" key="4">
    <source>
        <dbReference type="ARBA" id="ARBA00023277"/>
    </source>
</evidence>
<evidence type="ECO:0000256" key="3">
    <source>
        <dbReference type="ARBA" id="ARBA00022801"/>
    </source>
</evidence>
<gene>
    <name evidence="10" type="ORF">EDD42_1077</name>
</gene>
<dbReference type="InterPro" id="IPR032466">
    <property type="entry name" value="Metal_Hydrolase"/>
</dbReference>
<name>A0A3N2C0P3_9MICO</name>
<dbReference type="Gene3D" id="2.30.40.10">
    <property type="entry name" value="Urease, subunit C, domain 1"/>
    <property type="match status" value="1"/>
</dbReference>
<evidence type="ECO:0000313" key="10">
    <source>
        <dbReference type="EMBL" id="ROR81030.1"/>
    </source>
</evidence>
<dbReference type="InterPro" id="IPR011059">
    <property type="entry name" value="Metal-dep_hydrolase_composite"/>
</dbReference>
<evidence type="ECO:0000313" key="11">
    <source>
        <dbReference type="Proteomes" id="UP000266915"/>
    </source>
</evidence>
<feature type="binding site" evidence="7">
    <location>
        <position position="254"/>
    </location>
    <ligand>
        <name>substrate</name>
    </ligand>
</feature>
<feature type="binding site" evidence="8">
    <location>
        <position position="198"/>
    </location>
    <ligand>
        <name>Zn(2+)</name>
        <dbReference type="ChEBI" id="CHEBI:29105"/>
    </ligand>
</feature>